<proteinExistence type="predicted"/>
<accession>A0A6A6QGS4</accession>
<organism evidence="3 4">
    <name type="scientific">Lophium mytilinum</name>
    <dbReference type="NCBI Taxonomy" id="390894"/>
    <lineage>
        <taxon>Eukaryota</taxon>
        <taxon>Fungi</taxon>
        <taxon>Dikarya</taxon>
        <taxon>Ascomycota</taxon>
        <taxon>Pezizomycotina</taxon>
        <taxon>Dothideomycetes</taxon>
        <taxon>Pleosporomycetidae</taxon>
        <taxon>Mytilinidiales</taxon>
        <taxon>Mytilinidiaceae</taxon>
        <taxon>Lophium</taxon>
    </lineage>
</organism>
<dbReference type="Proteomes" id="UP000799750">
    <property type="component" value="Unassembled WGS sequence"/>
</dbReference>
<sequence length="198" mass="21346">MKASTSILALAAATTALAQYTNQSAPFKLQIKSTNKTLNGNYLYACHEGAAIEGLCPANAITLGSAGASTYHFNTSSDSAATTGVLTYLLQNSGFAVSEPFELSYTPSTNVAVPLFSPDTTYTEVGFNAVNQLFIKGYVDDTITPLKNGLDKVKDYYRWVVCETYTGYVYYTLAWVMGEGTAQNPSCQAVDVVREFVK</sequence>
<reference evidence="3" key="1">
    <citation type="journal article" date="2020" name="Stud. Mycol.">
        <title>101 Dothideomycetes genomes: a test case for predicting lifestyles and emergence of pathogens.</title>
        <authorList>
            <person name="Haridas S."/>
            <person name="Albert R."/>
            <person name="Binder M."/>
            <person name="Bloem J."/>
            <person name="Labutti K."/>
            <person name="Salamov A."/>
            <person name="Andreopoulos B."/>
            <person name="Baker S."/>
            <person name="Barry K."/>
            <person name="Bills G."/>
            <person name="Bluhm B."/>
            <person name="Cannon C."/>
            <person name="Castanera R."/>
            <person name="Culley D."/>
            <person name="Daum C."/>
            <person name="Ezra D."/>
            <person name="Gonzalez J."/>
            <person name="Henrissat B."/>
            <person name="Kuo A."/>
            <person name="Liang C."/>
            <person name="Lipzen A."/>
            <person name="Lutzoni F."/>
            <person name="Magnuson J."/>
            <person name="Mondo S."/>
            <person name="Nolan M."/>
            <person name="Ohm R."/>
            <person name="Pangilinan J."/>
            <person name="Park H.-J."/>
            <person name="Ramirez L."/>
            <person name="Alfaro M."/>
            <person name="Sun H."/>
            <person name="Tritt A."/>
            <person name="Yoshinaga Y."/>
            <person name="Zwiers L.-H."/>
            <person name="Turgeon B."/>
            <person name="Goodwin S."/>
            <person name="Spatafora J."/>
            <person name="Crous P."/>
            <person name="Grigoriev I."/>
        </authorList>
    </citation>
    <scope>NUCLEOTIDE SEQUENCE</scope>
    <source>
        <strain evidence="3">CBS 269.34</strain>
    </source>
</reference>
<keyword evidence="4" id="KW-1185">Reference proteome</keyword>
<protein>
    <recommendedName>
        <fullName evidence="2">DUF7907 domain-containing protein</fullName>
    </recommendedName>
</protein>
<feature type="chain" id="PRO_5025588096" description="DUF7907 domain-containing protein" evidence="1">
    <location>
        <begin position="19"/>
        <end position="198"/>
    </location>
</feature>
<feature type="domain" description="DUF7907" evidence="2">
    <location>
        <begin position="24"/>
        <end position="196"/>
    </location>
</feature>
<name>A0A6A6QGS4_9PEZI</name>
<dbReference type="EMBL" id="MU004195">
    <property type="protein sequence ID" value="KAF2491608.1"/>
    <property type="molecule type" value="Genomic_DNA"/>
</dbReference>
<dbReference type="OrthoDB" id="3515453at2759"/>
<gene>
    <name evidence="3" type="ORF">BU16DRAFT_123349</name>
</gene>
<dbReference type="InterPro" id="IPR057229">
    <property type="entry name" value="DUF7907"/>
</dbReference>
<keyword evidence="1" id="KW-0732">Signal</keyword>
<evidence type="ECO:0000256" key="1">
    <source>
        <dbReference type="SAM" id="SignalP"/>
    </source>
</evidence>
<evidence type="ECO:0000313" key="3">
    <source>
        <dbReference type="EMBL" id="KAF2491608.1"/>
    </source>
</evidence>
<evidence type="ECO:0000313" key="4">
    <source>
        <dbReference type="Proteomes" id="UP000799750"/>
    </source>
</evidence>
<dbReference type="AlphaFoldDB" id="A0A6A6QGS4"/>
<evidence type="ECO:0000259" key="2">
    <source>
        <dbReference type="Pfam" id="PF25484"/>
    </source>
</evidence>
<feature type="signal peptide" evidence="1">
    <location>
        <begin position="1"/>
        <end position="18"/>
    </location>
</feature>
<dbReference type="Pfam" id="PF25484">
    <property type="entry name" value="DUF7907"/>
    <property type="match status" value="1"/>
</dbReference>